<protein>
    <submittedName>
        <fullName evidence="3">Uncharacterized protein</fullName>
    </submittedName>
</protein>
<keyword evidence="1" id="KW-0175">Coiled coil</keyword>
<accession>A0A1D7TSN5</accession>
<feature type="transmembrane region" description="Helical" evidence="2">
    <location>
        <begin position="6"/>
        <end position="25"/>
    </location>
</feature>
<feature type="coiled-coil region" evidence="1">
    <location>
        <begin position="58"/>
        <end position="99"/>
    </location>
</feature>
<keyword evidence="2" id="KW-1133">Transmembrane helix</keyword>
<dbReference type="Proteomes" id="UP000094723">
    <property type="component" value="Chromosome"/>
</dbReference>
<dbReference type="Gene3D" id="1.20.5.300">
    <property type="match status" value="1"/>
</dbReference>
<sequence>MVPHLFLGLGWSEWVALLSIIGLIFSNTRNSFSKIASNKAHEENQKTRETMQNFIYTVKKFEDKLASLNKTLDKVDEDIENLNEKYNDLDKRVVALETLNKIKNEDDTK</sequence>
<evidence type="ECO:0000256" key="2">
    <source>
        <dbReference type="SAM" id="Phobius"/>
    </source>
</evidence>
<keyword evidence="2" id="KW-0812">Transmembrane</keyword>
<dbReference type="RefSeq" id="WP_069469323.1">
    <property type="nucleotide sequence ID" value="NZ_CP017107.1"/>
</dbReference>
<proteinExistence type="predicted"/>
<keyword evidence="2" id="KW-0472">Membrane</keyword>
<evidence type="ECO:0000256" key="1">
    <source>
        <dbReference type="SAM" id="Coils"/>
    </source>
</evidence>
<evidence type="ECO:0000313" key="3">
    <source>
        <dbReference type="EMBL" id="AOO73973.1"/>
    </source>
</evidence>
<organism evidence="3 4">
    <name type="scientific">Ligilactobacillus salivarius</name>
    <dbReference type="NCBI Taxonomy" id="1624"/>
    <lineage>
        <taxon>Bacteria</taxon>
        <taxon>Bacillati</taxon>
        <taxon>Bacillota</taxon>
        <taxon>Bacilli</taxon>
        <taxon>Lactobacillales</taxon>
        <taxon>Lactobacillaceae</taxon>
        <taxon>Ligilactobacillus</taxon>
    </lineage>
</organism>
<dbReference type="AlphaFoldDB" id="A0A1D7TSN5"/>
<gene>
    <name evidence="3" type="ORF">BHF65_06970</name>
</gene>
<evidence type="ECO:0000313" key="4">
    <source>
        <dbReference type="Proteomes" id="UP000094723"/>
    </source>
</evidence>
<name>A0A1D7TSN5_9LACO</name>
<reference evidence="3 4" key="1">
    <citation type="submission" date="2016-09" db="EMBL/GenBank/DDBJ databases">
        <title>Complete Genome Sequence of Lactobacillus salivarius Jin.</title>
        <authorList>
            <person name="Jin N."/>
            <person name="Li C."/>
            <person name="Wang M."/>
            <person name="Ren D."/>
            <person name="Di Y."/>
            <person name="Pan R."/>
            <person name="Du S."/>
            <person name="Lu H."/>
            <person name="Li X."/>
            <person name="Tian M."/>
        </authorList>
    </citation>
    <scope>NUCLEOTIDE SEQUENCE [LARGE SCALE GENOMIC DNA]</scope>
    <source>
        <strain evidence="3 4">CICC 23174</strain>
    </source>
</reference>
<dbReference type="EMBL" id="CP017107">
    <property type="protein sequence ID" value="AOO73973.1"/>
    <property type="molecule type" value="Genomic_DNA"/>
</dbReference>